<feature type="domain" description="Gfo/Idh/MocA-like oxidoreductase N-terminal" evidence="3">
    <location>
        <begin position="5"/>
        <end position="125"/>
    </location>
</feature>
<dbReference type="RefSeq" id="WP_047910435.1">
    <property type="nucleotide sequence ID" value="NZ_CP118101.1"/>
</dbReference>
<dbReference type="Proteomes" id="UP001220962">
    <property type="component" value="Chromosome"/>
</dbReference>
<dbReference type="GO" id="GO:0050112">
    <property type="term" value="F:inositol 2-dehydrogenase (NAD+) activity"/>
    <property type="evidence" value="ECO:0007669"/>
    <property type="project" value="UniProtKB-EC"/>
</dbReference>
<keyword evidence="2 5" id="KW-0560">Oxidoreductase</keyword>
<reference evidence="5 8" key="1">
    <citation type="submission" date="2023-02" db="EMBL/GenBank/DDBJ databases">
        <title>Pathogen: clinical or host-associated sample.</title>
        <authorList>
            <person name="Hergert J."/>
            <person name="Casey R."/>
            <person name="Wagner J."/>
            <person name="Young E.L."/>
            <person name="Oakeson K.F."/>
        </authorList>
    </citation>
    <scope>NUCLEOTIDE SEQUENCE</scope>
    <source>
        <strain evidence="6 8">2022CK-00829</strain>
        <strain evidence="5">2022CK-00830</strain>
    </source>
</reference>
<name>A0AAX3MUZ4_9BACL</name>
<dbReference type="EMBL" id="CP118101">
    <property type="protein sequence ID" value="WDH80873.1"/>
    <property type="molecule type" value="Genomic_DNA"/>
</dbReference>
<comment type="similarity">
    <text evidence="1">Belongs to the Gfo/Idh/MocA family.</text>
</comment>
<sequence length="350" mass="38523">MGKSIGVGIIGAGRIGRLHADNLLNLPAFSLKMIAEMSVTEELMEWARIRGITQVTSNGELVVNDPDIEAVFICTPTLTHIEWIKKAARAGKHIFCEKPISMSKKDTAEVLHIVEESGVKLQIGFNRRMDPSFRKLKQLVEEGKVGKPHILKITSRDPMPPSEEYVRTSGGMFMDMSIHDFDMARYLMNEEVTEVYVQGASLIDPMFARHGDIDTAIITLTFASGAIGVIDNSRQAVYGYDQRVEIFGDHGAASADNCRPTTVELFTASAVLRDKPFHFFLERYNQAYMDEVAAFAEAIACNKPVVCTGFDGLHAERIAEAAKESLRTGLPVKLAALIAHSFDSGSSVNL</sequence>
<dbReference type="EC" id="1.1.1.18" evidence="5"/>
<dbReference type="InterPro" id="IPR036291">
    <property type="entry name" value="NAD(P)-bd_dom_sf"/>
</dbReference>
<dbReference type="InterPro" id="IPR055170">
    <property type="entry name" value="GFO_IDH_MocA-like_dom"/>
</dbReference>
<evidence type="ECO:0000313" key="6">
    <source>
        <dbReference type="EMBL" id="WDI00573.1"/>
    </source>
</evidence>
<dbReference type="InterPro" id="IPR000683">
    <property type="entry name" value="Gfo/Idh/MocA-like_OxRdtase_N"/>
</dbReference>
<accession>A0AAX3MUZ4</accession>
<evidence type="ECO:0000259" key="4">
    <source>
        <dbReference type="Pfam" id="PF22725"/>
    </source>
</evidence>
<evidence type="ECO:0000256" key="2">
    <source>
        <dbReference type="ARBA" id="ARBA00023002"/>
    </source>
</evidence>
<dbReference type="Pfam" id="PF22725">
    <property type="entry name" value="GFO_IDH_MocA_C3"/>
    <property type="match status" value="1"/>
</dbReference>
<dbReference type="AlphaFoldDB" id="A0AAX3MUZ4"/>
<dbReference type="SUPFAM" id="SSF51735">
    <property type="entry name" value="NAD(P)-binding Rossmann-fold domains"/>
    <property type="match status" value="1"/>
</dbReference>
<dbReference type="InterPro" id="IPR030827">
    <property type="entry name" value="Myo_inos_IolG"/>
</dbReference>
<dbReference type="Gene3D" id="3.40.50.720">
    <property type="entry name" value="NAD(P)-binding Rossmann-like Domain"/>
    <property type="match status" value="1"/>
</dbReference>
<evidence type="ECO:0000313" key="7">
    <source>
        <dbReference type="Proteomes" id="UP001220962"/>
    </source>
</evidence>
<evidence type="ECO:0000313" key="5">
    <source>
        <dbReference type="EMBL" id="WDH80873.1"/>
    </source>
</evidence>
<dbReference type="NCBIfam" id="TIGR04380">
    <property type="entry name" value="myo_inos_iolG"/>
    <property type="match status" value="1"/>
</dbReference>
<dbReference type="FunFam" id="3.30.360.10:FF:000023">
    <property type="entry name" value="Inositol 2-dehydrogenase"/>
    <property type="match status" value="1"/>
</dbReference>
<feature type="domain" description="GFO/IDH/MocA-like oxidoreductase" evidence="4">
    <location>
        <begin position="133"/>
        <end position="253"/>
    </location>
</feature>
<keyword evidence="8" id="KW-1185">Reference proteome</keyword>
<dbReference type="GO" id="GO:0000166">
    <property type="term" value="F:nucleotide binding"/>
    <property type="evidence" value="ECO:0007669"/>
    <property type="project" value="InterPro"/>
</dbReference>
<dbReference type="Gene3D" id="3.30.360.10">
    <property type="entry name" value="Dihydrodipicolinate Reductase, domain 2"/>
    <property type="match status" value="1"/>
</dbReference>
<dbReference type="EMBL" id="CP118108">
    <property type="protein sequence ID" value="WDI00573.1"/>
    <property type="molecule type" value="Genomic_DNA"/>
</dbReference>
<evidence type="ECO:0000259" key="3">
    <source>
        <dbReference type="Pfam" id="PF01408"/>
    </source>
</evidence>
<organism evidence="5 7">
    <name type="scientific">Paenibacillus urinalis</name>
    <dbReference type="NCBI Taxonomy" id="521520"/>
    <lineage>
        <taxon>Bacteria</taxon>
        <taxon>Bacillati</taxon>
        <taxon>Bacillota</taxon>
        <taxon>Bacilli</taxon>
        <taxon>Bacillales</taxon>
        <taxon>Paenibacillaceae</taxon>
        <taxon>Paenibacillus</taxon>
    </lineage>
</organism>
<gene>
    <name evidence="5" type="primary">iolG</name>
    <name evidence="5" type="ORF">PUW23_15140</name>
    <name evidence="6" type="ORF">PUW25_14900</name>
</gene>
<dbReference type="Pfam" id="PF01408">
    <property type="entry name" value="GFO_IDH_MocA"/>
    <property type="match status" value="1"/>
</dbReference>
<dbReference type="SUPFAM" id="SSF55347">
    <property type="entry name" value="Glyceraldehyde-3-phosphate dehydrogenase-like, C-terminal domain"/>
    <property type="match status" value="1"/>
</dbReference>
<proteinExistence type="inferred from homology"/>
<protein>
    <submittedName>
        <fullName evidence="5">Inositol 2-dehydrogenase</fullName>
        <ecNumber evidence="5">1.1.1.18</ecNumber>
    </submittedName>
</protein>
<dbReference type="PANTHER" id="PTHR42840:SF3">
    <property type="entry name" value="BINDING ROSSMANN FOLD OXIDOREDUCTASE, PUTATIVE (AFU_ORTHOLOGUE AFUA_2G10240)-RELATED"/>
    <property type="match status" value="1"/>
</dbReference>
<dbReference type="Proteomes" id="UP001221519">
    <property type="component" value="Chromosome"/>
</dbReference>
<evidence type="ECO:0000313" key="8">
    <source>
        <dbReference type="Proteomes" id="UP001221519"/>
    </source>
</evidence>
<evidence type="ECO:0000256" key="1">
    <source>
        <dbReference type="ARBA" id="ARBA00010928"/>
    </source>
</evidence>
<dbReference type="PANTHER" id="PTHR42840">
    <property type="entry name" value="NAD(P)-BINDING ROSSMANN-FOLD SUPERFAMILY PROTEIN-RELATED"/>
    <property type="match status" value="1"/>
</dbReference>